<dbReference type="InterPro" id="IPR003953">
    <property type="entry name" value="FAD-dep_OxRdtase_2_FAD-bd"/>
</dbReference>
<dbReference type="GO" id="GO:0046872">
    <property type="term" value="F:metal ion binding"/>
    <property type="evidence" value="ECO:0007669"/>
    <property type="project" value="UniProtKB-KW"/>
</dbReference>
<evidence type="ECO:0000256" key="4">
    <source>
        <dbReference type="ARBA" id="ARBA00023002"/>
    </source>
</evidence>
<dbReference type="InterPro" id="IPR036188">
    <property type="entry name" value="FAD/NAD-bd_sf"/>
</dbReference>
<keyword evidence="5" id="KW-0408">Iron</keyword>
<dbReference type="Proteomes" id="UP000053326">
    <property type="component" value="Unassembled WGS sequence"/>
</dbReference>
<proteinExistence type="predicted"/>
<feature type="domain" description="FAD-dependent oxidoreductase 2 FAD-binding" evidence="7">
    <location>
        <begin position="6"/>
        <end position="43"/>
    </location>
</feature>
<dbReference type="GO" id="GO:0016491">
    <property type="term" value="F:oxidoreductase activity"/>
    <property type="evidence" value="ECO:0007669"/>
    <property type="project" value="UniProtKB-KW"/>
</dbReference>
<evidence type="ECO:0000256" key="5">
    <source>
        <dbReference type="ARBA" id="ARBA00023004"/>
    </source>
</evidence>
<dbReference type="GO" id="GO:0051539">
    <property type="term" value="F:4 iron, 4 sulfur cluster binding"/>
    <property type="evidence" value="ECO:0007669"/>
    <property type="project" value="UniProtKB-KW"/>
</dbReference>
<evidence type="ECO:0000313" key="8">
    <source>
        <dbReference type="EMBL" id="KUK35911.1"/>
    </source>
</evidence>
<keyword evidence="3" id="KW-0479">Metal-binding</keyword>
<reference evidence="9" key="1">
    <citation type="journal article" date="2015" name="MBio">
        <title>Genome-Resolved Metagenomic Analysis Reveals Roles for Candidate Phyla and Other Microbial Community Members in Biogeochemical Transformations in Oil Reservoirs.</title>
        <authorList>
            <person name="Hu P."/>
            <person name="Tom L."/>
            <person name="Singh A."/>
            <person name="Thomas B.C."/>
            <person name="Baker B.J."/>
            <person name="Piceno Y.M."/>
            <person name="Andersen G.L."/>
            <person name="Banfield J.F."/>
        </authorList>
    </citation>
    <scope>NUCLEOTIDE SEQUENCE [LARGE SCALE GENOMIC DNA]</scope>
</reference>
<dbReference type="EMBL" id="LGFO01000216">
    <property type="protein sequence ID" value="KUK35911.1"/>
    <property type="molecule type" value="Genomic_DNA"/>
</dbReference>
<dbReference type="InterPro" id="IPR039650">
    <property type="entry name" value="HdrA-like"/>
</dbReference>
<dbReference type="AlphaFoldDB" id="A0A101FF74"/>
<dbReference type="PANTHER" id="PTHR43498:SF1">
    <property type="entry name" value="COB--COM HETERODISULFIDE REDUCTASE IRON-SULFUR SUBUNIT A"/>
    <property type="match status" value="1"/>
</dbReference>
<evidence type="ECO:0000256" key="2">
    <source>
        <dbReference type="ARBA" id="ARBA00022630"/>
    </source>
</evidence>
<keyword evidence="4" id="KW-0560">Oxidoreductase</keyword>
<keyword evidence="6" id="KW-0411">Iron-sulfur</keyword>
<keyword evidence="2" id="KW-0285">Flavoprotein</keyword>
<comment type="caution">
    <text evidence="8">The sequence shown here is derived from an EMBL/GenBank/DDBJ whole genome shotgun (WGS) entry which is preliminary data.</text>
</comment>
<evidence type="ECO:0000313" key="9">
    <source>
        <dbReference type="Proteomes" id="UP000053326"/>
    </source>
</evidence>
<evidence type="ECO:0000259" key="7">
    <source>
        <dbReference type="Pfam" id="PF00890"/>
    </source>
</evidence>
<accession>A0A101FF74</accession>
<dbReference type="Gene3D" id="3.40.50.720">
    <property type="entry name" value="NAD(P)-binding Rossmann-like Domain"/>
    <property type="match status" value="1"/>
</dbReference>
<feature type="non-terminal residue" evidence="8">
    <location>
        <position position="69"/>
    </location>
</feature>
<dbReference type="PANTHER" id="PTHR43498">
    <property type="entry name" value="FERREDOXIN:COB-COM HETERODISULFIDE REDUCTASE SUBUNIT A"/>
    <property type="match status" value="1"/>
</dbReference>
<evidence type="ECO:0000256" key="6">
    <source>
        <dbReference type="ARBA" id="ARBA00023014"/>
    </source>
</evidence>
<name>A0A101FF74_9THEO</name>
<keyword evidence="1" id="KW-0004">4Fe-4S</keyword>
<dbReference type="Pfam" id="PF00890">
    <property type="entry name" value="FAD_binding_2"/>
    <property type="match status" value="1"/>
</dbReference>
<organism evidence="8 9">
    <name type="scientific">Thermacetogenium phaeum</name>
    <dbReference type="NCBI Taxonomy" id="85874"/>
    <lineage>
        <taxon>Bacteria</taxon>
        <taxon>Bacillati</taxon>
        <taxon>Bacillota</taxon>
        <taxon>Clostridia</taxon>
        <taxon>Thermoanaerobacterales</taxon>
        <taxon>Thermoanaerobacteraceae</taxon>
        <taxon>Thermacetogenium</taxon>
    </lineage>
</organism>
<evidence type="ECO:0000256" key="3">
    <source>
        <dbReference type="ARBA" id="ARBA00022723"/>
    </source>
</evidence>
<dbReference type="SUPFAM" id="SSF51905">
    <property type="entry name" value="FAD/NAD(P)-binding domain"/>
    <property type="match status" value="1"/>
</dbReference>
<sequence>MEKKRVLVIGGGTAGMTSALEMAERGIEVILIEKEKEIGGRAATYCCKATDECNRCAACLVLQQRDDVL</sequence>
<gene>
    <name evidence="8" type="ORF">XD66_1384</name>
</gene>
<evidence type="ECO:0000256" key="1">
    <source>
        <dbReference type="ARBA" id="ARBA00022485"/>
    </source>
</evidence>
<protein>
    <submittedName>
        <fullName evidence="8">FAD-dependent pyridine nucleotide-disulfide oxidoreductase</fullName>
    </submittedName>
</protein>